<dbReference type="GO" id="GO:0005829">
    <property type="term" value="C:cytosol"/>
    <property type="evidence" value="ECO:0007669"/>
    <property type="project" value="TreeGrafter"/>
</dbReference>
<evidence type="ECO:0000313" key="13">
    <source>
        <dbReference type="Proteomes" id="UP000320012"/>
    </source>
</evidence>
<gene>
    <name evidence="6" type="primary">ydiI</name>
    <name evidence="6" type="ORF">ab3b_00199</name>
    <name evidence="4" type="ORF">B6254_2321</name>
    <name evidence="7" type="ORF">B9D04_01310</name>
    <name evidence="8" type="ORF">FO435_11155</name>
    <name evidence="5" type="ORF">QX99_00173</name>
</gene>
<dbReference type="EMBL" id="CP020928">
    <property type="protein sequence ID" value="AWF96667.1"/>
    <property type="molecule type" value="Genomic_DNA"/>
</dbReference>
<dbReference type="EMBL" id="VNHC01000002">
    <property type="protein sequence ID" value="TVV28390.1"/>
    <property type="molecule type" value="Genomic_DNA"/>
</dbReference>
<dbReference type="SUPFAM" id="SSF54637">
    <property type="entry name" value="Thioesterase/thiol ester dehydrase-isomerase"/>
    <property type="match status" value="1"/>
</dbReference>
<evidence type="ECO:0000259" key="3">
    <source>
        <dbReference type="Pfam" id="PF03061"/>
    </source>
</evidence>
<dbReference type="PANTHER" id="PTHR43240:SF5">
    <property type="entry name" value="1,4-DIHYDROXY-2-NAPHTHOYL-COA THIOESTERASE 1"/>
    <property type="match status" value="1"/>
</dbReference>
<evidence type="ECO:0000313" key="9">
    <source>
        <dbReference type="Proteomes" id="UP000032287"/>
    </source>
</evidence>
<evidence type="ECO:0000313" key="10">
    <source>
        <dbReference type="Proteomes" id="UP000032289"/>
    </source>
</evidence>
<evidence type="ECO:0000313" key="6">
    <source>
        <dbReference type="EMBL" id="KIU25592.1"/>
    </source>
</evidence>
<dbReference type="Proteomes" id="UP000193588">
    <property type="component" value="Unassembled WGS sequence"/>
</dbReference>
<reference evidence="4 12" key="3">
    <citation type="submission" date="2017-04" db="EMBL/GenBank/DDBJ databases">
        <title>Weissella cibaria strain m2 complete genome.</title>
        <authorList>
            <person name="Pan Q."/>
            <person name="Tan M."/>
            <person name="Yao F."/>
            <person name="Su S."/>
        </authorList>
    </citation>
    <scope>NUCLEOTIDE SEQUENCE [LARGE SCALE GENOMIC DNA]</scope>
    <source>
        <strain evidence="4 12">M2</strain>
    </source>
</reference>
<dbReference type="CDD" id="cd03443">
    <property type="entry name" value="PaaI_thioesterase"/>
    <property type="match status" value="1"/>
</dbReference>
<dbReference type="EMBL" id="JWHU01000001">
    <property type="protein sequence ID" value="KIU22669.1"/>
    <property type="molecule type" value="Genomic_DNA"/>
</dbReference>
<protein>
    <submittedName>
        <fullName evidence="7">Aromatic compound catabolic protein</fullName>
    </submittedName>
    <submittedName>
        <fullName evidence="4">Esterase ComA2</fullName>
    </submittedName>
    <submittedName>
        <fullName evidence="8">Hotdog fold thioesterase</fullName>
    </submittedName>
    <submittedName>
        <fullName evidence="6">YdiI protein</fullName>
        <ecNumber evidence="6">3.1.-.-</ecNumber>
    </submittedName>
</protein>
<dbReference type="Proteomes" id="UP000244870">
    <property type="component" value="Chromosome"/>
</dbReference>
<evidence type="ECO:0000256" key="1">
    <source>
        <dbReference type="ARBA" id="ARBA00008324"/>
    </source>
</evidence>
<evidence type="ECO:0000313" key="4">
    <source>
        <dbReference type="EMBL" id="AWF96667.1"/>
    </source>
</evidence>
<dbReference type="InterPro" id="IPR003736">
    <property type="entry name" value="PAAI_dom"/>
</dbReference>
<name>A0A0D1M467_9LACO</name>
<dbReference type="Proteomes" id="UP000320012">
    <property type="component" value="Unassembled WGS sequence"/>
</dbReference>
<keyword evidence="2 6" id="KW-0378">Hydrolase</keyword>
<reference evidence="6 9" key="1">
    <citation type="journal article" date="2015" name="Microbiology (Mosc.)">
        <title>Genomics of the Weissella cibaria species with an examination of its metabolic traits.</title>
        <authorList>
            <person name="Lynch K.M."/>
            <person name="Lucid A."/>
            <person name="Arendt E.K."/>
            <person name="Sleator R.D."/>
            <person name="Lucey B."/>
            <person name="Coffey A."/>
        </authorList>
    </citation>
    <scope>NUCLEOTIDE SEQUENCE [LARGE SCALE GENOMIC DNA]</scope>
    <source>
        <strain evidence="6">AB3b</strain>
        <strain evidence="5 9">MG1</strain>
    </source>
</reference>
<dbReference type="RefSeq" id="WP_010375036.1">
    <property type="nucleotide sequence ID" value="NZ_BJEF01000003.1"/>
</dbReference>
<feature type="domain" description="Thioesterase" evidence="3">
    <location>
        <begin position="33"/>
        <end position="103"/>
    </location>
</feature>
<dbReference type="Pfam" id="PF03061">
    <property type="entry name" value="4HBT"/>
    <property type="match status" value="1"/>
</dbReference>
<evidence type="ECO:0000313" key="7">
    <source>
        <dbReference type="EMBL" id="OSP90421.1"/>
    </source>
</evidence>
<sequence length="125" mass="13615">MNAIEYLNISTEKLTAEEVILTMPIRDEVKQPYGIVHGGINALLAETAGSFGANYGLDNTKQVPVGLDIHTHHIAQATEGTLRAIAKPIHAGRQIQTWQIDTFVVETGKHTSSSTLTAMIIPVRR</sequence>
<comment type="similarity">
    <text evidence="1">Belongs to the thioesterase PaaI family.</text>
</comment>
<dbReference type="KEGG" id="wcb:AO080_02735"/>
<dbReference type="OrthoDB" id="9798208at2"/>
<dbReference type="Proteomes" id="UP000032289">
    <property type="component" value="Unassembled WGS sequence"/>
</dbReference>
<reference evidence="7 11" key="2">
    <citation type="submission" date="2017-04" db="EMBL/GenBank/DDBJ databases">
        <title>The genome sequence of Weissella cibaria isolated from wild Drosophila.</title>
        <authorList>
            <person name="Ricks N.J."/>
            <person name="Carroll C."/>
            <person name="Walters A."/>
            <person name="Newell P.D."/>
            <person name="Chaston J.M."/>
        </authorList>
    </citation>
    <scope>NUCLEOTIDE SEQUENCE [LARGE SCALE GENOMIC DNA]</scope>
    <source>
        <strain evidence="7 11">DmW_103</strain>
    </source>
</reference>
<dbReference type="NCBIfam" id="TIGR00369">
    <property type="entry name" value="unchar_dom_1"/>
    <property type="match status" value="1"/>
</dbReference>
<evidence type="ECO:0000313" key="12">
    <source>
        <dbReference type="Proteomes" id="UP000244870"/>
    </source>
</evidence>
<dbReference type="PATRIC" id="fig|137591.24.peg.202"/>
<dbReference type="GeneID" id="66961440"/>
<evidence type="ECO:0000313" key="8">
    <source>
        <dbReference type="EMBL" id="TVV28390.1"/>
    </source>
</evidence>
<evidence type="ECO:0000313" key="11">
    <source>
        <dbReference type="Proteomes" id="UP000193588"/>
    </source>
</evidence>
<proteinExistence type="inferred from homology"/>
<accession>A0A0D1M467</accession>
<dbReference type="Gene3D" id="3.10.129.10">
    <property type="entry name" value="Hotdog Thioesterase"/>
    <property type="match status" value="1"/>
</dbReference>
<dbReference type="STRING" id="137591.AO080_02735"/>
<dbReference type="PANTHER" id="PTHR43240">
    <property type="entry name" value="1,4-DIHYDROXY-2-NAPHTHOYL-COA THIOESTERASE 1"/>
    <property type="match status" value="1"/>
</dbReference>
<dbReference type="GO" id="GO:0061522">
    <property type="term" value="F:1,4-dihydroxy-2-naphthoyl-CoA thioesterase activity"/>
    <property type="evidence" value="ECO:0007669"/>
    <property type="project" value="TreeGrafter"/>
</dbReference>
<dbReference type="EMBL" id="NDXJ01000002">
    <property type="protein sequence ID" value="OSP90421.1"/>
    <property type="molecule type" value="Genomic_DNA"/>
</dbReference>
<evidence type="ECO:0000256" key="2">
    <source>
        <dbReference type="ARBA" id="ARBA00022801"/>
    </source>
</evidence>
<dbReference type="EC" id="3.1.-.-" evidence="6"/>
<dbReference type="InterPro" id="IPR029069">
    <property type="entry name" value="HotDog_dom_sf"/>
</dbReference>
<dbReference type="AlphaFoldDB" id="A0A0D1M467"/>
<organism evidence="6 10">
    <name type="scientific">Weissella cibaria</name>
    <dbReference type="NCBI Taxonomy" id="137591"/>
    <lineage>
        <taxon>Bacteria</taxon>
        <taxon>Bacillati</taxon>
        <taxon>Bacillota</taxon>
        <taxon>Bacilli</taxon>
        <taxon>Lactobacillales</taxon>
        <taxon>Lactobacillaceae</taxon>
        <taxon>Weissella</taxon>
    </lineage>
</organism>
<evidence type="ECO:0000313" key="5">
    <source>
        <dbReference type="EMBL" id="KIU22669.1"/>
    </source>
</evidence>
<keyword evidence="9" id="KW-1185">Reference proteome</keyword>
<dbReference type="Proteomes" id="UP000032287">
    <property type="component" value="Unassembled WGS sequence"/>
</dbReference>
<dbReference type="EMBL" id="JWHT01000006">
    <property type="protein sequence ID" value="KIU25592.1"/>
    <property type="molecule type" value="Genomic_DNA"/>
</dbReference>
<dbReference type="eggNOG" id="COG2050">
    <property type="taxonomic scope" value="Bacteria"/>
</dbReference>
<dbReference type="InterPro" id="IPR006683">
    <property type="entry name" value="Thioestr_dom"/>
</dbReference>
<reference evidence="8 13" key="4">
    <citation type="submission" date="2019-07" db="EMBL/GenBank/DDBJ databases">
        <title>Genome sequence of Weissella cibaria GK1.</title>
        <authorList>
            <person name="Choi H.-J."/>
        </authorList>
    </citation>
    <scope>NUCLEOTIDE SEQUENCE [LARGE SCALE GENOMIC DNA]</scope>
    <source>
        <strain evidence="8 13">GK1</strain>
    </source>
</reference>